<protein>
    <submittedName>
        <fullName evidence="1">Uncharacterized protein</fullName>
    </submittedName>
</protein>
<evidence type="ECO:0000313" key="2">
    <source>
        <dbReference type="Proteomes" id="UP001054821"/>
    </source>
</evidence>
<accession>A0AAD5F4L1</accession>
<name>A0AAD5F4L1_PRUDU</name>
<keyword evidence="2" id="KW-1185">Reference proteome</keyword>
<gene>
    <name evidence="1" type="ORF">L3X38_005845</name>
</gene>
<comment type="caution">
    <text evidence="1">The sequence shown here is derived from an EMBL/GenBank/DDBJ whole genome shotgun (WGS) entry which is preliminary data.</text>
</comment>
<reference evidence="1 2" key="1">
    <citation type="journal article" date="2022" name="G3 (Bethesda)">
        <title>Whole-genome sequence and methylome profiling of the almond [Prunus dulcis (Mill.) D.A. Webb] cultivar 'Nonpareil'.</title>
        <authorList>
            <person name="D'Amico-Willman K.M."/>
            <person name="Ouma W.Z."/>
            <person name="Meulia T."/>
            <person name="Sideli G.M."/>
            <person name="Gradziel T.M."/>
            <person name="Fresnedo-Ramirez J."/>
        </authorList>
    </citation>
    <scope>NUCLEOTIDE SEQUENCE [LARGE SCALE GENOMIC DNA]</scope>
    <source>
        <strain evidence="1">Clone GOH B32 T37-40</strain>
    </source>
</reference>
<dbReference type="Proteomes" id="UP001054821">
    <property type="component" value="Chromosome 1"/>
</dbReference>
<organism evidence="1 2">
    <name type="scientific">Prunus dulcis</name>
    <name type="common">Almond</name>
    <name type="synonym">Amygdalus dulcis</name>
    <dbReference type="NCBI Taxonomy" id="3755"/>
    <lineage>
        <taxon>Eukaryota</taxon>
        <taxon>Viridiplantae</taxon>
        <taxon>Streptophyta</taxon>
        <taxon>Embryophyta</taxon>
        <taxon>Tracheophyta</taxon>
        <taxon>Spermatophyta</taxon>
        <taxon>Magnoliopsida</taxon>
        <taxon>eudicotyledons</taxon>
        <taxon>Gunneridae</taxon>
        <taxon>Pentapetalae</taxon>
        <taxon>rosids</taxon>
        <taxon>fabids</taxon>
        <taxon>Rosales</taxon>
        <taxon>Rosaceae</taxon>
        <taxon>Amygdaloideae</taxon>
        <taxon>Amygdaleae</taxon>
        <taxon>Prunus</taxon>
    </lineage>
</organism>
<evidence type="ECO:0000313" key="1">
    <source>
        <dbReference type="EMBL" id="KAI5352953.1"/>
    </source>
</evidence>
<proteinExistence type="predicted"/>
<dbReference type="EMBL" id="JAJFAZ020000001">
    <property type="protein sequence ID" value="KAI5352953.1"/>
    <property type="molecule type" value="Genomic_DNA"/>
</dbReference>
<dbReference type="AlphaFoldDB" id="A0AAD5F4L1"/>
<sequence length="410" mass="45229">MERSSENLTSLYVYFCVMQFNLHLKPSNDPPIPFPTAIKLAFHHACMALSRLIPAVSLNLCSIIRVRCLTVSQRRSRAVDDLPVYISAIDMEMQTSPAPQAPLSFGKTILNLSFQAALTLATQNSSSLGQAQEQPPLLPLKIANVSFVIAFAASFTGIFLQHASPRAAKIVEIIGSFLTAMGFFLQNLHNGDFVEACGLCSEFIGTSYISVMSDLLHSRSQARMKEEGHVTQIPLELNYRSEFGSSSLQNMAAPAAAKRPRETHLHCPSTHSIFPKATRVYAFALPINTIDISRTLNSYAVVPTGTLAILILTCLSTHLHCPSTLEIVPLKHLVPAHSFVQEHWSYWFCMAETDSSVTRHVHKWLMQRAKLEVHGNELQSSLLLHLVTILANSAPDENKGAPAKITRVSF</sequence>